<comment type="caution">
    <text evidence="1">The sequence shown here is derived from an EMBL/GenBank/DDBJ whole genome shotgun (WGS) entry which is preliminary data.</text>
</comment>
<proteinExistence type="predicted"/>
<reference evidence="1" key="1">
    <citation type="journal article" date="2015" name="Nature">
        <title>Complex archaea that bridge the gap between prokaryotes and eukaryotes.</title>
        <authorList>
            <person name="Spang A."/>
            <person name="Saw J.H."/>
            <person name="Jorgensen S.L."/>
            <person name="Zaremba-Niedzwiedzka K."/>
            <person name="Martijn J."/>
            <person name="Lind A.E."/>
            <person name="van Eijk R."/>
            <person name="Schleper C."/>
            <person name="Guy L."/>
            <person name="Ettema T.J."/>
        </authorList>
    </citation>
    <scope>NUCLEOTIDE SEQUENCE</scope>
</reference>
<gene>
    <name evidence="1" type="ORF">LCGC14_2118560</name>
</gene>
<protein>
    <submittedName>
        <fullName evidence="1">Uncharacterized protein</fullName>
    </submittedName>
</protein>
<sequence>MTDVIQFQQPVNVRFEITKARERANLCESVTLQRDDFMRLLDLAEFGSMVKDGAPLSQGYDDWCPFHDKDKRCCRNLNHDGPCDFSPIPE</sequence>
<dbReference type="AlphaFoldDB" id="A0A0F9H175"/>
<name>A0A0F9H175_9ZZZZ</name>
<dbReference type="EMBL" id="LAZR01026331">
    <property type="protein sequence ID" value="KKL69072.1"/>
    <property type="molecule type" value="Genomic_DNA"/>
</dbReference>
<organism evidence="1">
    <name type="scientific">marine sediment metagenome</name>
    <dbReference type="NCBI Taxonomy" id="412755"/>
    <lineage>
        <taxon>unclassified sequences</taxon>
        <taxon>metagenomes</taxon>
        <taxon>ecological metagenomes</taxon>
    </lineage>
</organism>
<evidence type="ECO:0000313" key="1">
    <source>
        <dbReference type="EMBL" id="KKL69072.1"/>
    </source>
</evidence>
<accession>A0A0F9H175</accession>